<evidence type="ECO:0000259" key="1">
    <source>
        <dbReference type="PROSITE" id="PS51186"/>
    </source>
</evidence>
<dbReference type="Pfam" id="PF13302">
    <property type="entry name" value="Acetyltransf_3"/>
    <property type="match status" value="1"/>
</dbReference>
<reference evidence="2 3" key="1">
    <citation type="submission" date="2019-03" db="EMBL/GenBank/DDBJ databases">
        <title>Genomic Encyclopedia of Type Strains, Phase IV (KMG-IV): sequencing the most valuable type-strain genomes for metagenomic binning, comparative biology and taxonomic classification.</title>
        <authorList>
            <person name="Goeker M."/>
        </authorList>
    </citation>
    <scope>NUCLEOTIDE SEQUENCE [LARGE SCALE GENOMIC DNA]</scope>
    <source>
        <strain evidence="2 3">DSM 19377</strain>
    </source>
</reference>
<gene>
    <name evidence="2" type="ORF">EV207_16615</name>
</gene>
<comment type="caution">
    <text evidence="2">The sequence shown here is derived from an EMBL/GenBank/DDBJ whole genome shotgun (WGS) entry which is preliminary data.</text>
</comment>
<dbReference type="Gene3D" id="3.40.630.30">
    <property type="match status" value="1"/>
</dbReference>
<dbReference type="Proteomes" id="UP000295416">
    <property type="component" value="Unassembled WGS sequence"/>
</dbReference>
<keyword evidence="2" id="KW-0808">Transferase</keyword>
<keyword evidence="3" id="KW-1185">Reference proteome</keyword>
<dbReference type="PANTHER" id="PTHR43610:SF1">
    <property type="entry name" value="N-ACETYLTRANSFERASE DOMAIN-CONTAINING PROTEIN"/>
    <property type="match status" value="1"/>
</dbReference>
<dbReference type="AlphaFoldDB" id="A0A4R2ND31"/>
<dbReference type="OrthoDB" id="9799321at2"/>
<evidence type="ECO:0000313" key="3">
    <source>
        <dbReference type="Proteomes" id="UP000295416"/>
    </source>
</evidence>
<sequence>MKFYLFNNELDELIDFMTSEKWVYHSNPDQTKEKIMANFESGWYSKDKQTFWVENEGEKIGYISIFDLSDNTPLFDIRLKSKYRNKGFGEKCVLWLTDYVFTTLDNKIRVEAHTRMDNYPMRKVLHKCGYVKESHHRKAWENADGTIVDSVGYAIIRDDWEKGIKTPIHMDDVWF</sequence>
<dbReference type="InterPro" id="IPR016181">
    <property type="entry name" value="Acyl_CoA_acyltransferase"/>
</dbReference>
<dbReference type="SUPFAM" id="SSF55729">
    <property type="entry name" value="Acyl-CoA N-acyltransferases (Nat)"/>
    <property type="match status" value="1"/>
</dbReference>
<dbReference type="PROSITE" id="PS51186">
    <property type="entry name" value="GNAT"/>
    <property type="match status" value="1"/>
</dbReference>
<organism evidence="2 3">
    <name type="scientific">Scopulibacillus darangshiensis</name>
    <dbReference type="NCBI Taxonomy" id="442528"/>
    <lineage>
        <taxon>Bacteria</taxon>
        <taxon>Bacillati</taxon>
        <taxon>Bacillota</taxon>
        <taxon>Bacilli</taxon>
        <taxon>Bacillales</taxon>
        <taxon>Sporolactobacillaceae</taxon>
        <taxon>Scopulibacillus</taxon>
    </lineage>
</organism>
<name>A0A4R2ND31_9BACL</name>
<feature type="domain" description="N-acetyltransferase" evidence="1">
    <location>
        <begin position="1"/>
        <end position="158"/>
    </location>
</feature>
<dbReference type="EMBL" id="SLXK01000066">
    <property type="protein sequence ID" value="TCP19149.1"/>
    <property type="molecule type" value="Genomic_DNA"/>
</dbReference>
<proteinExistence type="predicted"/>
<protein>
    <submittedName>
        <fullName evidence="2">RimJ/RimL family protein N-acetyltransferase</fullName>
    </submittedName>
</protein>
<dbReference type="InterPro" id="IPR000182">
    <property type="entry name" value="GNAT_dom"/>
</dbReference>
<dbReference type="PANTHER" id="PTHR43610">
    <property type="entry name" value="BLL6696 PROTEIN"/>
    <property type="match status" value="1"/>
</dbReference>
<evidence type="ECO:0000313" key="2">
    <source>
        <dbReference type="EMBL" id="TCP19149.1"/>
    </source>
</evidence>
<dbReference type="GO" id="GO:0016747">
    <property type="term" value="F:acyltransferase activity, transferring groups other than amino-acyl groups"/>
    <property type="evidence" value="ECO:0007669"/>
    <property type="project" value="InterPro"/>
</dbReference>
<accession>A0A4R2ND31</accession>
<dbReference type="RefSeq" id="WP_132748486.1">
    <property type="nucleotide sequence ID" value="NZ_SLXK01000066.1"/>
</dbReference>